<accession>A0A099D5C1</accession>
<dbReference type="EMBL" id="CP022752">
    <property type="protein sequence ID" value="ASU79010.1"/>
    <property type="molecule type" value="Genomic_DNA"/>
</dbReference>
<sequence length="479" mass="50557">MSAAPAAVVVGAGPSGLVAAGLLARAGFAVRVLERTATQREGTRAPTLWPRAMNVLDLLGCGDRVRAAAHRVAQLGFVGDSGRGSVDLEDLACWTLPQYRLEGLLEERARELGVVVSRRTEVTGLDRSAPGAVSVRLASGDRAAADVLIAADGARSLVREELGVPFTGHEYESRFGLVDFVDEAGEHPRDSVETYTGSAGTLVSVPLPEGVIRLVAPLLERPDSDSDQVIRERLRGYGFGTEFGTVRWRSVFHVSVKMAERFAVAGAALVGDAAHVQSPAGGRGMNNAIEDAMSVATRLVVASGTSGADWAEALAGYEFERYAAIEGELGLIRRRTDRWVGADSSESESGPEPEGIPAGVSENRHAAMRAAGIPPAADEVTGREIRWADVDATFGTPLLVVVGDAELPEVLPESAHPRWSRELRVVGRAEPVPAGVYVVRPDGVVVARWSGEVSPAELAAEYERAAAYGGEHAPVSRPA</sequence>
<evidence type="ECO:0000313" key="7">
    <source>
        <dbReference type="Proteomes" id="UP000029737"/>
    </source>
</evidence>
<dbReference type="InterPro" id="IPR002938">
    <property type="entry name" value="FAD-bd"/>
</dbReference>
<evidence type="ECO:0000313" key="6">
    <source>
        <dbReference type="EMBL" id="KGI81136.1"/>
    </source>
</evidence>
<dbReference type="SUPFAM" id="SSF51905">
    <property type="entry name" value="FAD/NAD(P)-binding domain"/>
    <property type="match status" value="1"/>
</dbReference>
<dbReference type="GO" id="GO:0016709">
    <property type="term" value="F:oxidoreductase activity, acting on paired donors, with incorporation or reduction of molecular oxygen, NAD(P)H as one donor, and incorporation of one atom of oxygen"/>
    <property type="evidence" value="ECO:0007669"/>
    <property type="project" value="UniProtKB-ARBA"/>
</dbReference>
<dbReference type="RefSeq" id="WP_043573625.1">
    <property type="nucleotide sequence ID" value="NZ_CP022752.1"/>
</dbReference>
<dbReference type="PANTHER" id="PTHR43004">
    <property type="entry name" value="TRK SYSTEM POTASSIUM UPTAKE PROTEIN"/>
    <property type="match status" value="1"/>
</dbReference>
<dbReference type="KEGG" id="aey:CDG81_12735"/>
<evidence type="ECO:0000256" key="3">
    <source>
        <dbReference type="ARBA" id="ARBA00022827"/>
    </source>
</evidence>
<dbReference type="PRINTS" id="PR00420">
    <property type="entry name" value="RNGMNOXGNASE"/>
</dbReference>
<dbReference type="GO" id="GO:0071949">
    <property type="term" value="F:FAD binding"/>
    <property type="evidence" value="ECO:0007669"/>
    <property type="project" value="InterPro"/>
</dbReference>
<reference evidence="5 8" key="2">
    <citation type="submission" date="2017-08" db="EMBL/GenBank/DDBJ databases">
        <title>The complete genome sequence of moderately halophilic actinomycete Actinopolyspora erythraea YIM 90600, the producer of novel erythromycin, novel actinopolysporins A-C and tubercidin.</title>
        <authorList>
            <person name="Yin M."/>
            <person name="Tang S."/>
        </authorList>
    </citation>
    <scope>NUCLEOTIDE SEQUENCE [LARGE SCALE GENOMIC DNA]</scope>
    <source>
        <strain evidence="5 8">YIM 90600</strain>
    </source>
</reference>
<feature type="domain" description="FAD-binding" evidence="4">
    <location>
        <begin position="7"/>
        <end position="323"/>
    </location>
</feature>
<dbReference type="OrthoDB" id="8670884at2"/>
<keyword evidence="3" id="KW-0274">FAD</keyword>
<keyword evidence="2" id="KW-0285">Flavoprotein</keyword>
<proteinExistence type="predicted"/>
<comment type="cofactor">
    <cofactor evidence="1">
        <name>FAD</name>
        <dbReference type="ChEBI" id="CHEBI:57692"/>
    </cofactor>
</comment>
<dbReference type="Gene3D" id="3.50.50.60">
    <property type="entry name" value="FAD/NAD(P)-binding domain"/>
    <property type="match status" value="1"/>
</dbReference>
<evidence type="ECO:0000313" key="5">
    <source>
        <dbReference type="EMBL" id="ASU79010.1"/>
    </source>
</evidence>
<evidence type="ECO:0000256" key="2">
    <source>
        <dbReference type="ARBA" id="ARBA00022630"/>
    </source>
</evidence>
<dbReference type="HOGENOM" id="CLU_009665_20_3_11"/>
<dbReference type="Proteomes" id="UP000215043">
    <property type="component" value="Chromosome"/>
</dbReference>
<dbReference type="EMBL" id="JPMV01000021">
    <property type="protein sequence ID" value="KGI81136.1"/>
    <property type="molecule type" value="Genomic_DNA"/>
</dbReference>
<organism evidence="5 8">
    <name type="scientific">Actinopolyspora erythraea</name>
    <dbReference type="NCBI Taxonomy" id="414996"/>
    <lineage>
        <taxon>Bacteria</taxon>
        <taxon>Bacillati</taxon>
        <taxon>Actinomycetota</taxon>
        <taxon>Actinomycetes</taxon>
        <taxon>Actinopolysporales</taxon>
        <taxon>Actinopolysporaceae</taxon>
        <taxon>Actinopolyspora</taxon>
    </lineage>
</organism>
<dbReference type="Proteomes" id="UP000029737">
    <property type="component" value="Unassembled WGS sequence"/>
</dbReference>
<dbReference type="Pfam" id="PF01494">
    <property type="entry name" value="FAD_binding_3"/>
    <property type="match status" value="1"/>
</dbReference>
<name>A0A099D5C1_9ACTN</name>
<dbReference type="PANTHER" id="PTHR43004:SF19">
    <property type="entry name" value="BINDING MONOOXYGENASE, PUTATIVE (JCVI)-RELATED"/>
    <property type="match status" value="1"/>
</dbReference>
<dbReference type="InterPro" id="IPR050641">
    <property type="entry name" value="RIFMO-like"/>
</dbReference>
<protein>
    <recommendedName>
        <fullName evidence="4">FAD-binding domain-containing protein</fullName>
    </recommendedName>
</protein>
<reference evidence="6 7" key="1">
    <citation type="journal article" date="2014" name="PLoS ONE">
        <title>Identification and Characterization of a New Erythromycin Biosynthetic Gene Cluster in Actinopolyspora erythraea YIM90600, a Novel Erythronolide-Producing Halophilic Actinomycete Isolated from Salt Field.</title>
        <authorList>
            <person name="Chen D."/>
            <person name="Feng J."/>
            <person name="Huang L."/>
            <person name="Zhang Q."/>
            <person name="Wu J."/>
            <person name="Zhu X."/>
            <person name="Duan Y."/>
            <person name="Xu Z."/>
        </authorList>
    </citation>
    <scope>NUCLEOTIDE SEQUENCE [LARGE SCALE GENOMIC DNA]</scope>
    <source>
        <strain evidence="6 7">YIM90600</strain>
    </source>
</reference>
<evidence type="ECO:0000313" key="8">
    <source>
        <dbReference type="Proteomes" id="UP000215043"/>
    </source>
</evidence>
<evidence type="ECO:0000256" key="1">
    <source>
        <dbReference type="ARBA" id="ARBA00001974"/>
    </source>
</evidence>
<gene>
    <name evidence="5" type="ORF">CDG81_12735</name>
    <name evidence="6" type="ORF">IL38_12820</name>
</gene>
<dbReference type="InterPro" id="IPR036188">
    <property type="entry name" value="FAD/NAD-bd_sf"/>
</dbReference>
<dbReference type="AlphaFoldDB" id="A0A099D5C1"/>
<keyword evidence="7" id="KW-1185">Reference proteome</keyword>
<dbReference type="eggNOG" id="COG0654">
    <property type="taxonomic scope" value="Bacteria"/>
</dbReference>
<dbReference type="Gene3D" id="3.30.70.2450">
    <property type="match status" value="1"/>
</dbReference>
<evidence type="ECO:0000259" key="4">
    <source>
        <dbReference type="Pfam" id="PF01494"/>
    </source>
</evidence>